<dbReference type="Gene3D" id="2.60.40.10">
    <property type="entry name" value="Immunoglobulins"/>
    <property type="match status" value="1"/>
</dbReference>
<reference evidence="1 2" key="1">
    <citation type="submission" date="2013-02" db="EMBL/GenBank/DDBJ databases">
        <title>The Genome Sequence of Acinetobacter guillouiae NIPH 991.</title>
        <authorList>
            <consortium name="The Broad Institute Genome Sequencing Platform"/>
            <consortium name="The Broad Institute Genome Sequencing Center for Infectious Disease"/>
            <person name="Cerqueira G."/>
            <person name="Feldgarden M."/>
            <person name="Courvalin P."/>
            <person name="Perichon B."/>
            <person name="Grillot-Courvalin C."/>
            <person name="Clermont D."/>
            <person name="Rocha E."/>
            <person name="Yoon E.-J."/>
            <person name="Nemec A."/>
            <person name="Walker B."/>
            <person name="Young S.K."/>
            <person name="Zeng Q."/>
            <person name="Gargeya S."/>
            <person name="Fitzgerald M."/>
            <person name="Haas B."/>
            <person name="Abouelleil A."/>
            <person name="Alvarado L."/>
            <person name="Arachchi H.M."/>
            <person name="Berlin A.M."/>
            <person name="Chapman S.B."/>
            <person name="Dewar J."/>
            <person name="Goldberg J."/>
            <person name="Griggs A."/>
            <person name="Gujja S."/>
            <person name="Hansen M."/>
            <person name="Howarth C."/>
            <person name="Imamovic A."/>
            <person name="Larimer J."/>
            <person name="McCowan C."/>
            <person name="Murphy C."/>
            <person name="Neiman D."/>
            <person name="Pearson M."/>
            <person name="Priest M."/>
            <person name="Roberts A."/>
            <person name="Saif S."/>
            <person name="Shea T."/>
            <person name="Sisk P."/>
            <person name="Sykes S."/>
            <person name="Wortman J."/>
            <person name="Nusbaum C."/>
            <person name="Birren B."/>
        </authorList>
    </citation>
    <scope>NUCLEOTIDE SEQUENCE [LARGE SCALE GENOMIC DNA]</scope>
    <source>
        <strain evidence="1 2">NIPH 991</strain>
    </source>
</reference>
<dbReference type="RefSeq" id="WP_004819760.1">
    <property type="nucleotide sequence ID" value="NZ_KB849456.1"/>
</dbReference>
<accession>N8YDD1</accession>
<dbReference type="CDD" id="cd11304">
    <property type="entry name" value="Cadherin_repeat"/>
    <property type="match status" value="1"/>
</dbReference>
<dbReference type="Pfam" id="PF17963">
    <property type="entry name" value="Big_9"/>
    <property type="match status" value="1"/>
</dbReference>
<comment type="caution">
    <text evidence="1">The sequence shown here is derived from an EMBL/GenBank/DDBJ whole genome shotgun (WGS) entry which is preliminary data.</text>
</comment>
<evidence type="ECO:0000313" key="1">
    <source>
        <dbReference type="EMBL" id="ENV17335.1"/>
    </source>
</evidence>
<evidence type="ECO:0000313" key="2">
    <source>
        <dbReference type="Proteomes" id="UP000013148"/>
    </source>
</evidence>
<organism evidence="1 2">
    <name type="scientific">Acinetobacter guillouiae NIPH 991</name>
    <dbReference type="NCBI Taxonomy" id="1217656"/>
    <lineage>
        <taxon>Bacteria</taxon>
        <taxon>Pseudomonadati</taxon>
        <taxon>Pseudomonadota</taxon>
        <taxon>Gammaproteobacteria</taxon>
        <taxon>Moraxellales</taxon>
        <taxon>Moraxellaceae</taxon>
        <taxon>Acinetobacter</taxon>
    </lineage>
</organism>
<keyword evidence="2" id="KW-1185">Reference proteome</keyword>
<dbReference type="PROSITE" id="PS51257">
    <property type="entry name" value="PROKAR_LIPOPROTEIN"/>
    <property type="match status" value="1"/>
</dbReference>
<dbReference type="Proteomes" id="UP000013148">
    <property type="component" value="Unassembled WGS sequence"/>
</dbReference>
<dbReference type="AlphaFoldDB" id="N8YDD1"/>
<dbReference type="InterPro" id="IPR013783">
    <property type="entry name" value="Ig-like_fold"/>
</dbReference>
<protein>
    <recommendedName>
        <fullName evidence="3">Cadherin domain-containing protein</fullName>
    </recommendedName>
</protein>
<dbReference type="EMBL" id="APPJ01000010">
    <property type="protein sequence ID" value="ENV17335.1"/>
    <property type="molecule type" value="Genomic_DNA"/>
</dbReference>
<sequence length="742" mass="79575">MLLSKMKIGHKTLIASSICTILAGCGGGGSSGGGDSKPSNIAPTIDAISPLTIQTLDSKKISVTAKDAENNALTYSIKTAPKLGTASIDSKTGVITYIAGNVVGADTLVVSVSDGSLSTDLSITINTQVESVFDYQFYKVANPETGNSQIVRYDPNNGKQEYYSSISNVILGNRVFVMSAAKDGDKTVYKKREYAIFLDPNASKETRNYTPAGATTATEYTFYTDNILKRFDASNPNSQATIFSSAALPAALKTAEMKVIGDTQTMYLNETDIDNSYVQLRAFAKLPDIFRGELSDNIKNAYITVRLSDGKVTQGRTIKPVVNNTTGKTDSVLVNYSAAYVKGNYPTASNEAARLQSCTVDLVTCTDIGGGTGQYYFLAQNDSHIYLAKEGVKTLYAYDKTAKTLVNVTGAEYPANYNPEHHQLKFGGGHGGAGIFSNFFNMPNVVDNLAEGNTGYLLINYNLDTQNAVFTHQVFREAYVYKNAEILKLTGTSASKIYDNGTGTDLANNSSNVALSYNLNLTAVKNGYLFVEAAKPSKDKMNLNYQQGWLNTATTTTKTALDNAVIDQDIPYFTSMRVPAVAVGDYVYVNETNPTATATRVYNVYKLPLNAPTASKTSVTPTFGRIYFERTAFRANGVYEGNVLLWNKRANQATDPTDTVGSIVNATTGKLMGNIKDLEGGGGITNVTADASGNVTLAGIGGLFGLHMTGSHAGVPLLTSGFSEKEKSLKKVNEINGSWITD</sequence>
<name>N8YDD1_ACIGI</name>
<gene>
    <name evidence="1" type="ORF">F964_02049</name>
</gene>
<evidence type="ECO:0008006" key="3">
    <source>
        <dbReference type="Google" id="ProtNLM"/>
    </source>
</evidence>
<dbReference type="HOGENOM" id="CLU_374149_0_0_6"/>
<proteinExistence type="predicted"/>
<dbReference type="PATRIC" id="fig|1217656.3.peg.1996"/>